<dbReference type="SMART" id="SM00248">
    <property type="entry name" value="ANK"/>
    <property type="match status" value="2"/>
</dbReference>
<dbReference type="KEGG" id="osn:115232217"/>
<dbReference type="PROSITE" id="PS50088">
    <property type="entry name" value="ANK_REPEAT"/>
    <property type="match status" value="2"/>
</dbReference>
<name>A0A7E6EMJ8_9MOLL</name>
<sequence>MKVDLGKRLQFPQDIHTTLRPDVVLWSEKAQKIIIIERTVTWGAGCNEAHEQKCDRYKRLLQDCREKRWQVWIFRVEINKPIEYGKTPLIFACEVGIDRRILEILLEAGGEVRTKDEWGNTALHYAVSSRRLQAVELLLSRGSEINGKRYDGRTPLHLAANLSPEWTDGVKELMKHRALE</sequence>
<dbReference type="Pfam" id="PF12796">
    <property type="entry name" value="Ank_2"/>
    <property type="match status" value="1"/>
</dbReference>
<evidence type="ECO:0000256" key="2">
    <source>
        <dbReference type="ARBA" id="ARBA00023043"/>
    </source>
</evidence>
<proteinExistence type="predicted"/>
<organism evidence="4 5">
    <name type="scientific">Octopus sinensis</name>
    <name type="common">East Asian common octopus</name>
    <dbReference type="NCBI Taxonomy" id="2607531"/>
    <lineage>
        <taxon>Eukaryota</taxon>
        <taxon>Metazoa</taxon>
        <taxon>Spiralia</taxon>
        <taxon>Lophotrochozoa</taxon>
        <taxon>Mollusca</taxon>
        <taxon>Cephalopoda</taxon>
        <taxon>Coleoidea</taxon>
        <taxon>Octopodiformes</taxon>
        <taxon>Octopoda</taxon>
        <taxon>Incirrata</taxon>
        <taxon>Octopodidae</taxon>
        <taxon>Octopus</taxon>
    </lineage>
</organism>
<feature type="non-terminal residue" evidence="5">
    <location>
        <position position="180"/>
    </location>
</feature>
<evidence type="ECO:0000256" key="3">
    <source>
        <dbReference type="PROSITE-ProRule" id="PRU00023"/>
    </source>
</evidence>
<dbReference type="Pfam" id="PF00023">
    <property type="entry name" value="Ank"/>
    <property type="match status" value="1"/>
</dbReference>
<dbReference type="SUPFAM" id="SSF48403">
    <property type="entry name" value="Ankyrin repeat"/>
    <property type="match status" value="1"/>
</dbReference>
<dbReference type="RefSeq" id="XP_036356190.1">
    <property type="nucleotide sequence ID" value="XM_036500297.1"/>
</dbReference>
<evidence type="ECO:0000313" key="5">
    <source>
        <dbReference type="RefSeq" id="XP_036356190.1"/>
    </source>
</evidence>
<dbReference type="PROSITE" id="PS50297">
    <property type="entry name" value="ANK_REP_REGION"/>
    <property type="match status" value="2"/>
</dbReference>
<keyword evidence="1" id="KW-0677">Repeat</keyword>
<accession>A0A7E6EMJ8</accession>
<gene>
    <name evidence="5" type="primary">LOC115232217</name>
</gene>
<dbReference type="InterPro" id="IPR036770">
    <property type="entry name" value="Ankyrin_rpt-contain_sf"/>
</dbReference>
<evidence type="ECO:0000256" key="1">
    <source>
        <dbReference type="ARBA" id="ARBA00022737"/>
    </source>
</evidence>
<evidence type="ECO:0000313" key="4">
    <source>
        <dbReference type="Proteomes" id="UP000515154"/>
    </source>
</evidence>
<dbReference type="InterPro" id="IPR002110">
    <property type="entry name" value="Ankyrin_rpt"/>
</dbReference>
<dbReference type="AlphaFoldDB" id="A0A7E6EMJ8"/>
<reference evidence="5" key="1">
    <citation type="submission" date="2025-08" db="UniProtKB">
        <authorList>
            <consortium name="RefSeq"/>
        </authorList>
    </citation>
    <scope>IDENTIFICATION</scope>
</reference>
<dbReference type="Gene3D" id="1.25.40.20">
    <property type="entry name" value="Ankyrin repeat-containing domain"/>
    <property type="match status" value="2"/>
</dbReference>
<feature type="repeat" description="ANK" evidence="3">
    <location>
        <begin position="84"/>
        <end position="117"/>
    </location>
</feature>
<protein>
    <submittedName>
        <fullName evidence="5">Ankyrin repeat domain-containing protein 1-like</fullName>
    </submittedName>
</protein>
<keyword evidence="2 3" id="KW-0040">ANK repeat</keyword>
<keyword evidence="4" id="KW-1185">Reference proteome</keyword>
<feature type="repeat" description="ANK" evidence="3">
    <location>
        <begin position="118"/>
        <end position="150"/>
    </location>
</feature>
<dbReference type="PANTHER" id="PTHR24171:SF9">
    <property type="entry name" value="ANKYRIN REPEAT DOMAIN-CONTAINING PROTEIN 39"/>
    <property type="match status" value="1"/>
</dbReference>
<dbReference type="Proteomes" id="UP000515154">
    <property type="component" value="Unplaced"/>
</dbReference>
<dbReference type="PANTHER" id="PTHR24171">
    <property type="entry name" value="ANKYRIN REPEAT DOMAIN-CONTAINING PROTEIN 39-RELATED"/>
    <property type="match status" value="1"/>
</dbReference>